<sequence length="103" mass="11353">MRFSAFPQVLDALLSVAGATAGLRKLTNHRNPCSASAQCLPVEPTTPFLAWCDGVGCQRPQPETMDDHDYPPESSCARLELAWAIHNTASRAEDAHRHRIVDR</sequence>
<proteinExistence type="predicted"/>
<organism evidence="1 2">
    <name type="scientific">Decorospora gaudefroyi</name>
    <dbReference type="NCBI Taxonomy" id="184978"/>
    <lineage>
        <taxon>Eukaryota</taxon>
        <taxon>Fungi</taxon>
        <taxon>Dikarya</taxon>
        <taxon>Ascomycota</taxon>
        <taxon>Pezizomycotina</taxon>
        <taxon>Dothideomycetes</taxon>
        <taxon>Pleosporomycetidae</taxon>
        <taxon>Pleosporales</taxon>
        <taxon>Pleosporineae</taxon>
        <taxon>Pleosporaceae</taxon>
        <taxon>Decorospora</taxon>
    </lineage>
</organism>
<gene>
    <name evidence="1" type="ORF">BDW02DRAFT_383608</name>
</gene>
<evidence type="ECO:0000313" key="1">
    <source>
        <dbReference type="EMBL" id="KAF1833348.1"/>
    </source>
</evidence>
<dbReference type="EMBL" id="ML975320">
    <property type="protein sequence ID" value="KAF1833348.1"/>
    <property type="molecule type" value="Genomic_DNA"/>
</dbReference>
<reference evidence="1" key="1">
    <citation type="submission" date="2020-01" db="EMBL/GenBank/DDBJ databases">
        <authorList>
            <consortium name="DOE Joint Genome Institute"/>
            <person name="Haridas S."/>
            <person name="Albert R."/>
            <person name="Binder M."/>
            <person name="Bloem J."/>
            <person name="Labutti K."/>
            <person name="Salamov A."/>
            <person name="Andreopoulos B."/>
            <person name="Baker S.E."/>
            <person name="Barry K."/>
            <person name="Bills G."/>
            <person name="Bluhm B.H."/>
            <person name="Cannon C."/>
            <person name="Castanera R."/>
            <person name="Culley D.E."/>
            <person name="Daum C."/>
            <person name="Ezra D."/>
            <person name="Gonzalez J.B."/>
            <person name="Henrissat B."/>
            <person name="Kuo A."/>
            <person name="Liang C."/>
            <person name="Lipzen A."/>
            <person name="Lutzoni F."/>
            <person name="Magnuson J."/>
            <person name="Mondo S."/>
            <person name="Nolan M."/>
            <person name="Ohm R."/>
            <person name="Pangilinan J."/>
            <person name="Park H.-J."/>
            <person name="Ramirez L."/>
            <person name="Alfaro M."/>
            <person name="Sun H."/>
            <person name="Tritt A."/>
            <person name="Yoshinaga Y."/>
            <person name="Zwiers L.-H."/>
            <person name="Turgeon B.G."/>
            <person name="Goodwin S.B."/>
            <person name="Spatafora J.W."/>
            <person name="Crous P.W."/>
            <person name="Grigoriev I.V."/>
        </authorList>
    </citation>
    <scope>NUCLEOTIDE SEQUENCE</scope>
    <source>
        <strain evidence="1">P77</strain>
    </source>
</reference>
<protein>
    <submittedName>
        <fullName evidence="1">Uncharacterized protein</fullName>
    </submittedName>
</protein>
<name>A0A6A5K7R9_9PLEO</name>
<dbReference type="AlphaFoldDB" id="A0A6A5K7R9"/>
<keyword evidence="2" id="KW-1185">Reference proteome</keyword>
<evidence type="ECO:0000313" key="2">
    <source>
        <dbReference type="Proteomes" id="UP000800040"/>
    </source>
</evidence>
<dbReference type="Proteomes" id="UP000800040">
    <property type="component" value="Unassembled WGS sequence"/>
</dbReference>
<accession>A0A6A5K7R9</accession>